<organism evidence="1 2">
    <name type="scientific">Rhizoctonia solani</name>
    <dbReference type="NCBI Taxonomy" id="456999"/>
    <lineage>
        <taxon>Eukaryota</taxon>
        <taxon>Fungi</taxon>
        <taxon>Dikarya</taxon>
        <taxon>Basidiomycota</taxon>
        <taxon>Agaricomycotina</taxon>
        <taxon>Agaricomycetes</taxon>
        <taxon>Cantharellales</taxon>
        <taxon>Ceratobasidiaceae</taxon>
        <taxon>Rhizoctonia</taxon>
    </lineage>
</organism>
<dbReference type="AlphaFoldDB" id="A0A8H3A0J2"/>
<gene>
    <name evidence="1" type="ORF">RDB_LOCUS9234</name>
</gene>
<protein>
    <submittedName>
        <fullName evidence="1">Uncharacterized protein</fullName>
    </submittedName>
</protein>
<comment type="caution">
    <text evidence="1">The sequence shown here is derived from an EMBL/GenBank/DDBJ whole genome shotgun (WGS) entry which is preliminary data.</text>
</comment>
<proteinExistence type="predicted"/>
<name>A0A8H3A0J2_9AGAM</name>
<dbReference type="Proteomes" id="UP000663846">
    <property type="component" value="Unassembled WGS sequence"/>
</dbReference>
<evidence type="ECO:0000313" key="2">
    <source>
        <dbReference type="Proteomes" id="UP000663846"/>
    </source>
</evidence>
<dbReference type="EMBL" id="CAJMWS010000046">
    <property type="protein sequence ID" value="CAE6348483.1"/>
    <property type="molecule type" value="Genomic_DNA"/>
</dbReference>
<sequence length="432" mass="48519">MLLSRCISILKQYTDDSDPQSVKTVPIKLFDYEIGYLCMRVIALLLHVGILSHTKTFGVFLKAVGNSSDSYEVSCALHDIVMELMRKSKDQPNPRDWLLGILTSTSGGRMFLRTVGGFINNDVDFLLNVLWQDRESFLHICTSRLTPGWGLVLLLIGEHVQWASESGVQSSNLEQWALLQNLCFRYSFVASVDELKHLEVFCLKAGLYQPDTNDDENDEYFETALVDTMDARVVLQAYLTRMSATLQVPVAPLPPGLALQLIGFLRQGIFLDMDDLMPSLIKTSCMWIWDRLDESTHTLPHPSQDKTLIRYTIRTLGLIGRLYSEYITAPPLIIAPFTKALAESDFVNLVGKLVLISLSAGSEISERAVEYPDQSADAVDPDGIARGWIEVTRMALFMSVSYGTTGKSSNGIVSPFYQDWLKIWRCFDAQFA</sequence>
<accession>A0A8H3A0J2</accession>
<evidence type="ECO:0000313" key="1">
    <source>
        <dbReference type="EMBL" id="CAE6348483.1"/>
    </source>
</evidence>
<reference evidence="1" key="1">
    <citation type="submission" date="2021-01" db="EMBL/GenBank/DDBJ databases">
        <authorList>
            <person name="Kaushik A."/>
        </authorList>
    </citation>
    <scope>NUCLEOTIDE SEQUENCE</scope>
    <source>
        <strain evidence="1">AG1-1C</strain>
    </source>
</reference>